<protein>
    <submittedName>
        <fullName evidence="2">Uncharacterized protein</fullName>
    </submittedName>
</protein>
<accession>A0ABQ4CZN4</accession>
<feature type="region of interest" description="Disordered" evidence="1">
    <location>
        <begin position="26"/>
        <end position="71"/>
    </location>
</feature>
<keyword evidence="3" id="KW-1185">Reference proteome</keyword>
<evidence type="ECO:0000313" key="3">
    <source>
        <dbReference type="Proteomes" id="UP000604117"/>
    </source>
</evidence>
<evidence type="ECO:0000256" key="1">
    <source>
        <dbReference type="SAM" id="MobiDB-lite"/>
    </source>
</evidence>
<feature type="compositionally biased region" description="Basic and acidic residues" evidence="1">
    <location>
        <begin position="32"/>
        <end position="46"/>
    </location>
</feature>
<gene>
    <name evidence="2" type="ORF">Asi02nite_62720</name>
</gene>
<comment type="caution">
    <text evidence="2">The sequence shown here is derived from an EMBL/GenBank/DDBJ whole genome shotgun (WGS) entry which is preliminary data.</text>
</comment>
<name>A0ABQ4CZN4_9ACTN</name>
<feature type="region of interest" description="Disordered" evidence="1">
    <location>
        <begin position="84"/>
        <end position="103"/>
    </location>
</feature>
<dbReference type="Proteomes" id="UP000604117">
    <property type="component" value="Unassembled WGS sequence"/>
</dbReference>
<organism evidence="2 3">
    <name type="scientific">Asanoa siamensis</name>
    <dbReference type="NCBI Taxonomy" id="926357"/>
    <lineage>
        <taxon>Bacteria</taxon>
        <taxon>Bacillati</taxon>
        <taxon>Actinomycetota</taxon>
        <taxon>Actinomycetes</taxon>
        <taxon>Micromonosporales</taxon>
        <taxon>Micromonosporaceae</taxon>
        <taxon>Asanoa</taxon>
    </lineage>
</organism>
<evidence type="ECO:0000313" key="2">
    <source>
        <dbReference type="EMBL" id="GIF76754.1"/>
    </source>
</evidence>
<proteinExistence type="predicted"/>
<reference evidence="2 3" key="1">
    <citation type="submission" date="2021-01" db="EMBL/GenBank/DDBJ databases">
        <title>Whole genome shotgun sequence of Asanoa siamensis NBRC 107932.</title>
        <authorList>
            <person name="Komaki H."/>
            <person name="Tamura T."/>
        </authorList>
    </citation>
    <scope>NUCLEOTIDE SEQUENCE [LARGE SCALE GENOMIC DNA]</scope>
    <source>
        <strain evidence="2 3">NBRC 107932</strain>
    </source>
</reference>
<sequence length="111" mass="12333">MVEVDEEVAIDLTVVTEEQQLTVLGQSQADIRSPDRRALDGRKETEWSDAVPFWPRHPPRHERVATEPAHHEPIGVVTCAQMKGGEQQPVPDSGHLGRQHGPGLCEMLVID</sequence>
<feature type="compositionally biased region" description="Basic and acidic residues" evidence="1">
    <location>
        <begin position="61"/>
        <end position="71"/>
    </location>
</feature>
<dbReference type="EMBL" id="BONE01000069">
    <property type="protein sequence ID" value="GIF76754.1"/>
    <property type="molecule type" value="Genomic_DNA"/>
</dbReference>